<dbReference type="InterPro" id="IPR036291">
    <property type="entry name" value="NAD(P)-bd_dom_sf"/>
</dbReference>
<dbReference type="Gene3D" id="3.40.50.720">
    <property type="entry name" value="NAD(P)-binding Rossmann-like Domain"/>
    <property type="match status" value="1"/>
</dbReference>
<evidence type="ECO:0000259" key="1">
    <source>
        <dbReference type="Pfam" id="PF13460"/>
    </source>
</evidence>
<sequence>MRAMILVTGATGTIGSELVRRLAVRGEKVRALVRDPAKARAMALPAGVEVARGDYGEPASLEAAMTGVTAAFLVGVPGPGTGPGGGHRPDEALVAAAVAAGVGRLVKLSAIATGDPAVGPSGTWHLPGEGAVRDSGAEWAVLRPSAFASNTLSWAEPVRSGLPVPNMTGDGAQGVIDPRDVAEVAARTLLDGGLAGRTYTLTGPETISAPGQAAVLADVLGRPVTTRDLTPDGTRELLLAWGLEEAQAQGMLAGTAFARAGGNAVVTEDVPELLGRAARTYREWAVAHRGAFEAA</sequence>
<keyword evidence="3" id="KW-1185">Reference proteome</keyword>
<dbReference type="PANTHER" id="PTHR43162:SF1">
    <property type="entry name" value="PRESTALK A DIFFERENTIATION PROTEIN A"/>
    <property type="match status" value="1"/>
</dbReference>
<dbReference type="EMBL" id="CP108038">
    <property type="protein sequence ID" value="WUN86364.1"/>
    <property type="molecule type" value="Genomic_DNA"/>
</dbReference>
<dbReference type="InterPro" id="IPR051604">
    <property type="entry name" value="Ergot_Alk_Oxidoreductase"/>
</dbReference>
<gene>
    <name evidence="2" type="ORF">OHT53_09905</name>
</gene>
<dbReference type="InterPro" id="IPR016040">
    <property type="entry name" value="NAD(P)-bd_dom"/>
</dbReference>
<dbReference type="Gene3D" id="3.90.25.10">
    <property type="entry name" value="UDP-galactose 4-epimerase, domain 1"/>
    <property type="match status" value="1"/>
</dbReference>
<feature type="domain" description="NAD(P)-binding" evidence="1">
    <location>
        <begin position="9"/>
        <end position="190"/>
    </location>
</feature>
<proteinExistence type="predicted"/>
<evidence type="ECO:0000313" key="3">
    <source>
        <dbReference type="Proteomes" id="UP001432071"/>
    </source>
</evidence>
<dbReference type="Proteomes" id="UP001432071">
    <property type="component" value="Chromosome"/>
</dbReference>
<evidence type="ECO:0000313" key="2">
    <source>
        <dbReference type="EMBL" id="WUN86364.1"/>
    </source>
</evidence>
<dbReference type="Pfam" id="PF13460">
    <property type="entry name" value="NAD_binding_10"/>
    <property type="match status" value="1"/>
</dbReference>
<accession>A0ABZ1QV57</accession>
<organism evidence="2 3">
    <name type="scientific">Streptomyces bobili</name>
    <dbReference type="NCBI Taxonomy" id="67280"/>
    <lineage>
        <taxon>Bacteria</taxon>
        <taxon>Bacillati</taxon>
        <taxon>Actinomycetota</taxon>
        <taxon>Actinomycetes</taxon>
        <taxon>Kitasatosporales</taxon>
        <taxon>Streptomycetaceae</taxon>
        <taxon>Streptomyces</taxon>
    </lineage>
</organism>
<protein>
    <submittedName>
        <fullName evidence="2">NAD(P)H-binding protein</fullName>
    </submittedName>
</protein>
<dbReference type="PANTHER" id="PTHR43162">
    <property type="match status" value="1"/>
</dbReference>
<name>A0ABZ1QV57_9ACTN</name>
<reference evidence="2" key="1">
    <citation type="submission" date="2022-10" db="EMBL/GenBank/DDBJ databases">
        <title>The complete genomes of actinobacterial strains from the NBC collection.</title>
        <authorList>
            <person name="Joergensen T.S."/>
            <person name="Alvarez Arevalo M."/>
            <person name="Sterndorff E.B."/>
            <person name="Faurdal D."/>
            <person name="Vuksanovic O."/>
            <person name="Mourched A.-S."/>
            <person name="Charusanti P."/>
            <person name="Shaw S."/>
            <person name="Blin K."/>
            <person name="Weber T."/>
        </authorList>
    </citation>
    <scope>NUCLEOTIDE SEQUENCE</scope>
    <source>
        <strain evidence="2">NBC_00302</strain>
    </source>
</reference>
<dbReference type="SUPFAM" id="SSF51735">
    <property type="entry name" value="NAD(P)-binding Rossmann-fold domains"/>
    <property type="match status" value="1"/>
</dbReference>